<dbReference type="EMBL" id="PJQY01000027">
    <property type="protein sequence ID" value="PQQ20771.1"/>
    <property type="molecule type" value="Genomic_DNA"/>
</dbReference>
<proteinExistence type="predicted"/>
<protein>
    <submittedName>
        <fullName evidence="2">Uncharacterized protein</fullName>
    </submittedName>
</protein>
<accession>A0A314ZUX4</accession>
<dbReference type="AlphaFoldDB" id="A0A314ZUX4"/>
<sequence>MGREPAEYPARGELRVWIEDSKDPKVASEKDPSRLSGKENRPATEYLFAPEPGLIRTRQRVPPLLARKSTREFQWRPSRLLIS</sequence>
<evidence type="ECO:0000313" key="2">
    <source>
        <dbReference type="EMBL" id="PQQ20771.1"/>
    </source>
</evidence>
<evidence type="ECO:0000256" key="1">
    <source>
        <dbReference type="SAM" id="MobiDB-lite"/>
    </source>
</evidence>
<feature type="region of interest" description="Disordered" evidence="1">
    <location>
        <begin position="22"/>
        <end position="44"/>
    </location>
</feature>
<evidence type="ECO:0000313" key="3">
    <source>
        <dbReference type="Proteomes" id="UP000250321"/>
    </source>
</evidence>
<feature type="compositionally biased region" description="Basic and acidic residues" evidence="1">
    <location>
        <begin position="22"/>
        <end position="42"/>
    </location>
</feature>
<organism evidence="2 3">
    <name type="scientific">Prunus yedoensis var. nudiflora</name>
    <dbReference type="NCBI Taxonomy" id="2094558"/>
    <lineage>
        <taxon>Eukaryota</taxon>
        <taxon>Viridiplantae</taxon>
        <taxon>Streptophyta</taxon>
        <taxon>Embryophyta</taxon>
        <taxon>Tracheophyta</taxon>
        <taxon>Spermatophyta</taxon>
        <taxon>Magnoliopsida</taxon>
        <taxon>eudicotyledons</taxon>
        <taxon>Gunneridae</taxon>
        <taxon>Pentapetalae</taxon>
        <taxon>rosids</taxon>
        <taxon>fabids</taxon>
        <taxon>Rosales</taxon>
        <taxon>Rosaceae</taxon>
        <taxon>Amygdaloideae</taxon>
        <taxon>Amygdaleae</taxon>
        <taxon>Prunus</taxon>
    </lineage>
</organism>
<name>A0A314ZUX4_PRUYE</name>
<gene>
    <name evidence="2" type="ORF">Pyn_26367</name>
</gene>
<comment type="caution">
    <text evidence="2">The sequence shown here is derived from an EMBL/GenBank/DDBJ whole genome shotgun (WGS) entry which is preliminary data.</text>
</comment>
<keyword evidence="3" id="KW-1185">Reference proteome</keyword>
<dbReference type="Proteomes" id="UP000250321">
    <property type="component" value="Unassembled WGS sequence"/>
</dbReference>
<reference evidence="2 3" key="1">
    <citation type="submission" date="2018-02" db="EMBL/GenBank/DDBJ databases">
        <title>Draft genome of wild Prunus yedoensis var. nudiflora.</title>
        <authorList>
            <person name="Baek S."/>
            <person name="Kim J.-H."/>
            <person name="Choi K."/>
            <person name="Kim G.-B."/>
            <person name="Cho A."/>
            <person name="Jang H."/>
            <person name="Shin C.-H."/>
            <person name="Yu H.-J."/>
            <person name="Mun J.-H."/>
        </authorList>
    </citation>
    <scope>NUCLEOTIDE SEQUENCE [LARGE SCALE GENOMIC DNA]</scope>
    <source>
        <strain evidence="3">cv. Jeju island</strain>
        <tissue evidence="2">Leaf</tissue>
    </source>
</reference>